<accession>A0A9X0D4T6</accession>
<dbReference type="AlphaFoldDB" id="A0A9X0D4T6"/>
<proteinExistence type="predicted"/>
<keyword evidence="2" id="KW-1185">Reference proteome</keyword>
<comment type="caution">
    <text evidence="1">The sequence shown here is derived from an EMBL/GenBank/DDBJ whole genome shotgun (WGS) entry which is preliminary data.</text>
</comment>
<organism evidence="1 2">
    <name type="scientific">Desmophyllum pertusum</name>
    <dbReference type="NCBI Taxonomy" id="174260"/>
    <lineage>
        <taxon>Eukaryota</taxon>
        <taxon>Metazoa</taxon>
        <taxon>Cnidaria</taxon>
        <taxon>Anthozoa</taxon>
        <taxon>Hexacorallia</taxon>
        <taxon>Scleractinia</taxon>
        <taxon>Caryophylliina</taxon>
        <taxon>Caryophylliidae</taxon>
        <taxon>Desmophyllum</taxon>
    </lineage>
</organism>
<evidence type="ECO:0000313" key="2">
    <source>
        <dbReference type="Proteomes" id="UP001163046"/>
    </source>
</evidence>
<dbReference type="EMBL" id="MU825875">
    <property type="protein sequence ID" value="KAJ7386895.1"/>
    <property type="molecule type" value="Genomic_DNA"/>
</dbReference>
<protein>
    <submittedName>
        <fullName evidence="1">Uncharacterized protein</fullName>
    </submittedName>
</protein>
<evidence type="ECO:0000313" key="1">
    <source>
        <dbReference type="EMBL" id="KAJ7386895.1"/>
    </source>
</evidence>
<name>A0A9X0D4T6_9CNID</name>
<dbReference type="Proteomes" id="UP001163046">
    <property type="component" value="Unassembled WGS sequence"/>
</dbReference>
<sequence length="124" mass="14278">MIINELELYSQSKYSEWMLRWDQLKPKRNSPKKKKSRQETDDEDAQIFMNLHKAFGGDTEPVIYLIEDGEDVEEFAKGAASFNTVQPRLFARVSDDDPSITSFSSSLTATCSFPWKQLLSSELF</sequence>
<gene>
    <name evidence="1" type="ORF">OS493_006929</name>
</gene>
<reference evidence="1" key="1">
    <citation type="submission" date="2023-01" db="EMBL/GenBank/DDBJ databases">
        <title>Genome assembly of the deep-sea coral Lophelia pertusa.</title>
        <authorList>
            <person name="Herrera S."/>
            <person name="Cordes E."/>
        </authorList>
    </citation>
    <scope>NUCLEOTIDE SEQUENCE</scope>
    <source>
        <strain evidence="1">USNM1676648</strain>
        <tissue evidence="1">Polyp</tissue>
    </source>
</reference>